<keyword evidence="8" id="KW-1185">Reference proteome</keyword>
<evidence type="ECO:0000313" key="8">
    <source>
        <dbReference type="Proteomes" id="UP000652761"/>
    </source>
</evidence>
<feature type="region of interest" description="Disordered" evidence="5">
    <location>
        <begin position="139"/>
        <end position="167"/>
    </location>
</feature>
<name>A0A843XBY8_COLES</name>
<sequence>MGRTPLLGGDGSEAADTELSLRPGGNSSRARPVPASPQAFHSPAPSPKSPLGQHQPLTIFYGGRICVCDVTEVQARSIIAAAQRGTTGAEEMELAAAPAAAREEEEQVGAGVPPRRADAAPQQLGPGLSMKASLQRFLQKRKSRAVDSGTPYARPHDHLRPRYGHLQQQRQQLQLRRQASFLL</sequence>
<comment type="caution">
    <text evidence="7">The sequence shown here is derived from an EMBL/GenBank/DDBJ whole genome shotgun (WGS) entry which is preliminary data.</text>
</comment>
<dbReference type="EMBL" id="NMUH01007246">
    <property type="protein sequence ID" value="MQM16919.1"/>
    <property type="molecule type" value="Genomic_DNA"/>
</dbReference>
<gene>
    <name evidence="7" type="ORF">Taro_049883</name>
</gene>
<keyword evidence="2 4" id="KW-1184">Jasmonic acid signaling pathway</keyword>
<dbReference type="PROSITE" id="PS51320">
    <property type="entry name" value="TIFY"/>
    <property type="match status" value="1"/>
</dbReference>
<dbReference type="GO" id="GO:0009611">
    <property type="term" value="P:response to wounding"/>
    <property type="evidence" value="ECO:0007669"/>
    <property type="project" value="UniProtKB-UniRule"/>
</dbReference>
<feature type="domain" description="Tify" evidence="6">
    <location>
        <begin position="50"/>
        <end position="84"/>
    </location>
</feature>
<dbReference type="Proteomes" id="UP000652761">
    <property type="component" value="Unassembled WGS sequence"/>
</dbReference>
<dbReference type="SMR" id="A0A843XBY8"/>
<dbReference type="SMART" id="SM00979">
    <property type="entry name" value="TIFY"/>
    <property type="match status" value="1"/>
</dbReference>
<comment type="function">
    <text evidence="4">Repressor of jasmonate responses.</text>
</comment>
<dbReference type="PANTHER" id="PTHR33077">
    <property type="entry name" value="PROTEIN TIFY 4A-RELATED-RELATED"/>
    <property type="match status" value="1"/>
</dbReference>
<comment type="similarity">
    <text evidence="1 4">Belongs to the TIFY/JAZ family.</text>
</comment>
<protein>
    <recommendedName>
        <fullName evidence="4">Protein TIFY</fullName>
    </recommendedName>
    <alternativeName>
        <fullName evidence="4">Jasmonate ZIM domain-containing protein</fullName>
    </alternativeName>
</protein>
<keyword evidence="3" id="KW-0832">Ubl conjugation</keyword>
<evidence type="ECO:0000256" key="1">
    <source>
        <dbReference type="ARBA" id="ARBA00008614"/>
    </source>
</evidence>
<dbReference type="AlphaFoldDB" id="A0A843XBY8"/>
<reference evidence="7" key="1">
    <citation type="submission" date="2017-07" db="EMBL/GenBank/DDBJ databases">
        <title>Taro Niue Genome Assembly and Annotation.</title>
        <authorList>
            <person name="Atibalentja N."/>
            <person name="Keating K."/>
            <person name="Fields C.J."/>
        </authorList>
    </citation>
    <scope>NUCLEOTIDE SEQUENCE</scope>
    <source>
        <strain evidence="7">Niue_2</strain>
        <tissue evidence="7">Leaf</tissue>
    </source>
</reference>
<evidence type="ECO:0000256" key="4">
    <source>
        <dbReference type="RuleBase" id="RU369065"/>
    </source>
</evidence>
<organism evidence="7 8">
    <name type="scientific">Colocasia esculenta</name>
    <name type="common">Wild taro</name>
    <name type="synonym">Arum esculentum</name>
    <dbReference type="NCBI Taxonomy" id="4460"/>
    <lineage>
        <taxon>Eukaryota</taxon>
        <taxon>Viridiplantae</taxon>
        <taxon>Streptophyta</taxon>
        <taxon>Embryophyta</taxon>
        <taxon>Tracheophyta</taxon>
        <taxon>Spermatophyta</taxon>
        <taxon>Magnoliopsida</taxon>
        <taxon>Liliopsida</taxon>
        <taxon>Araceae</taxon>
        <taxon>Aroideae</taxon>
        <taxon>Colocasieae</taxon>
        <taxon>Colocasia</taxon>
    </lineage>
</organism>
<dbReference type="InterPro" id="IPR018467">
    <property type="entry name" value="CCT_CS"/>
</dbReference>
<dbReference type="Pfam" id="PF09425">
    <property type="entry name" value="Jas_motif"/>
    <property type="match status" value="1"/>
</dbReference>
<comment type="domain">
    <text evidence="4">The jas domain is required for interaction with COI1.</text>
</comment>
<dbReference type="InterPro" id="IPR010399">
    <property type="entry name" value="Tify_dom"/>
</dbReference>
<dbReference type="Pfam" id="PF06200">
    <property type="entry name" value="tify"/>
    <property type="match status" value="1"/>
</dbReference>
<evidence type="ECO:0000256" key="2">
    <source>
        <dbReference type="ARBA" id="ARBA00022819"/>
    </source>
</evidence>
<accession>A0A843XBY8</accession>
<evidence type="ECO:0000313" key="7">
    <source>
        <dbReference type="EMBL" id="MQM16919.1"/>
    </source>
</evidence>
<dbReference type="InterPro" id="IPR040390">
    <property type="entry name" value="TIFY/JAZ"/>
</dbReference>
<feature type="region of interest" description="Disordered" evidence="5">
    <location>
        <begin position="96"/>
        <end position="126"/>
    </location>
</feature>
<dbReference type="PANTHER" id="PTHR33077:SF17">
    <property type="entry name" value="PROTEIN TIFY 5B"/>
    <property type="match status" value="1"/>
</dbReference>
<keyword evidence="4" id="KW-0539">Nucleus</keyword>
<proteinExistence type="inferred from homology"/>
<evidence type="ECO:0000256" key="5">
    <source>
        <dbReference type="SAM" id="MobiDB-lite"/>
    </source>
</evidence>
<dbReference type="GO" id="GO:0005634">
    <property type="term" value="C:nucleus"/>
    <property type="evidence" value="ECO:0007669"/>
    <property type="project" value="UniProtKB-SubCell"/>
</dbReference>
<dbReference type="GO" id="GO:2000022">
    <property type="term" value="P:regulation of jasmonic acid mediated signaling pathway"/>
    <property type="evidence" value="ECO:0007669"/>
    <property type="project" value="UniProtKB-UniRule"/>
</dbReference>
<evidence type="ECO:0000259" key="6">
    <source>
        <dbReference type="PROSITE" id="PS51320"/>
    </source>
</evidence>
<comment type="subcellular location">
    <subcellularLocation>
        <location evidence="4">Nucleus</location>
    </subcellularLocation>
</comment>
<dbReference type="OrthoDB" id="782771at2759"/>
<dbReference type="GO" id="GO:0031347">
    <property type="term" value="P:regulation of defense response"/>
    <property type="evidence" value="ECO:0007669"/>
    <property type="project" value="UniProtKB-UniRule"/>
</dbReference>
<evidence type="ECO:0000256" key="3">
    <source>
        <dbReference type="ARBA" id="ARBA00022843"/>
    </source>
</evidence>
<feature type="region of interest" description="Disordered" evidence="5">
    <location>
        <begin position="1"/>
        <end position="51"/>
    </location>
</feature>